<keyword evidence="2 6" id="KW-0812">Transmembrane</keyword>
<dbReference type="GO" id="GO:0016020">
    <property type="term" value="C:membrane"/>
    <property type="evidence" value="ECO:0007669"/>
    <property type="project" value="UniProtKB-SubCell"/>
</dbReference>
<evidence type="ECO:0000256" key="2">
    <source>
        <dbReference type="ARBA" id="ARBA00022692"/>
    </source>
</evidence>
<accession>A0A2H0XD33</accession>
<gene>
    <name evidence="8" type="ORF">COT50_03945</name>
</gene>
<evidence type="ECO:0000256" key="3">
    <source>
        <dbReference type="ARBA" id="ARBA00022989"/>
    </source>
</evidence>
<feature type="transmembrane region" description="Helical" evidence="6">
    <location>
        <begin position="12"/>
        <end position="34"/>
    </location>
</feature>
<comment type="caution">
    <text evidence="8">The sequence shown here is derived from an EMBL/GenBank/DDBJ whole genome shotgun (WGS) entry which is preliminary data.</text>
</comment>
<keyword evidence="4 6" id="KW-0472">Membrane</keyword>
<dbReference type="PANTHER" id="PTHR37422:SF13">
    <property type="entry name" value="LIPOPOLYSACCHARIDE BIOSYNTHESIS PROTEIN PA4999-RELATED"/>
    <property type="match status" value="1"/>
</dbReference>
<dbReference type="SUPFAM" id="SSF48452">
    <property type="entry name" value="TPR-like"/>
    <property type="match status" value="1"/>
</dbReference>
<dbReference type="Proteomes" id="UP000231252">
    <property type="component" value="Unassembled WGS sequence"/>
</dbReference>
<protein>
    <recommendedName>
        <fullName evidence="7">O-antigen ligase-related domain-containing protein</fullName>
    </recommendedName>
</protein>
<feature type="transmembrane region" description="Helical" evidence="6">
    <location>
        <begin position="101"/>
        <end position="119"/>
    </location>
</feature>
<comment type="subcellular location">
    <subcellularLocation>
        <location evidence="1">Membrane</location>
        <topology evidence="1">Multi-pass membrane protein</topology>
    </subcellularLocation>
</comment>
<dbReference type="Pfam" id="PF04932">
    <property type="entry name" value="Wzy_C"/>
    <property type="match status" value="1"/>
</dbReference>
<evidence type="ECO:0000256" key="5">
    <source>
        <dbReference type="PROSITE-ProRule" id="PRU00339"/>
    </source>
</evidence>
<evidence type="ECO:0000313" key="8">
    <source>
        <dbReference type="EMBL" id="PIS22069.1"/>
    </source>
</evidence>
<dbReference type="PANTHER" id="PTHR37422">
    <property type="entry name" value="TEICHURONIC ACID BIOSYNTHESIS PROTEIN TUAE"/>
    <property type="match status" value="1"/>
</dbReference>
<dbReference type="EMBL" id="PEYU01000088">
    <property type="protein sequence ID" value="PIS22069.1"/>
    <property type="molecule type" value="Genomic_DNA"/>
</dbReference>
<sequence>MSSRTKIVDKVLWVVWMLICGGQALVFSGAYINVYDLPKMLVLCAGVCALCFLLIFKRRLQLNVAVFYSLGILIALIAFNMIFSTNKYRSFWGDKVYNDTFLAFILYFILLALVSFDLLKTKTILAGVNFLGVLVAIFGLVHAYLLYILKLDIVSYDGRITGTIGQANILGGIVVSVLPISLLLLKQANRRTTKAYYLISATLLSVCLLISMSRGAFLALGVIALSELIIRLKKNKYRLELVVVIAIFLAGLFIIPKEMIAGSKSPYLVRRFFSFRDGHNLSDIRFEIWRDSLPAIMEKPFTGWGNATFQNVYQMHITPNNASQTLFKEVESSHNMIVDAFLEWGFPASLIILLSVIVLGVKSSAPRLVKYALIVVFIRSLICITSGIIWFLFFVYLGLLIRECRSRQFDFLGKRLVAMWMVLLALSLGVFWTFTNIARAEVYEKKALSEGDANKSSEYYKTALSYNPHKESLWGSYLALVLWKGDLSEFDKTIKVVDTHFNDYRGNFYAGLYYMRLGETHKAIERFNRAFKLNGRDPKTTHYLGQLYFSLGYYNKAEEMFLNTVNLDTQNFNDDLLYLCDIALRRGDYKDARKYMEKAPDSVKKNYYDKLLQSNP</sequence>
<feature type="transmembrane region" description="Helical" evidence="6">
    <location>
        <begin position="416"/>
        <end position="434"/>
    </location>
</feature>
<proteinExistence type="predicted"/>
<dbReference type="InterPro" id="IPR011990">
    <property type="entry name" value="TPR-like_helical_dom_sf"/>
</dbReference>
<dbReference type="SMART" id="SM00028">
    <property type="entry name" value="TPR"/>
    <property type="match status" value="2"/>
</dbReference>
<keyword evidence="3 6" id="KW-1133">Transmembrane helix</keyword>
<feature type="repeat" description="TPR" evidence="5">
    <location>
        <begin position="504"/>
        <end position="537"/>
    </location>
</feature>
<evidence type="ECO:0000256" key="1">
    <source>
        <dbReference type="ARBA" id="ARBA00004141"/>
    </source>
</evidence>
<feature type="transmembrane region" description="Helical" evidence="6">
    <location>
        <begin position="341"/>
        <end position="359"/>
    </location>
</feature>
<dbReference type="Gene3D" id="1.25.40.10">
    <property type="entry name" value="Tetratricopeptide repeat domain"/>
    <property type="match status" value="1"/>
</dbReference>
<feature type="transmembrane region" description="Helical" evidence="6">
    <location>
        <begin position="40"/>
        <end position="56"/>
    </location>
</feature>
<reference evidence="9" key="1">
    <citation type="submission" date="2017-09" db="EMBL/GenBank/DDBJ databases">
        <title>Depth-based differentiation of microbial function through sediment-hosted aquifers and enrichment of novel symbionts in the deep terrestrial subsurface.</title>
        <authorList>
            <person name="Probst A.J."/>
            <person name="Ladd B."/>
            <person name="Jarett J.K."/>
            <person name="Geller-Mcgrath D.E."/>
            <person name="Sieber C.M.K."/>
            <person name="Emerson J.B."/>
            <person name="Anantharaman K."/>
            <person name="Thomas B.C."/>
            <person name="Malmstrom R."/>
            <person name="Stieglmeier M."/>
            <person name="Klingl A."/>
            <person name="Woyke T."/>
            <person name="Ryan C.M."/>
            <person name="Banfield J.F."/>
        </authorList>
    </citation>
    <scope>NUCLEOTIDE SEQUENCE [LARGE SCALE GENOMIC DNA]</scope>
</reference>
<dbReference type="InterPro" id="IPR051533">
    <property type="entry name" value="WaaL-like"/>
</dbReference>
<feature type="transmembrane region" description="Helical" evidence="6">
    <location>
        <begin position="237"/>
        <end position="255"/>
    </location>
</feature>
<feature type="transmembrane region" description="Helical" evidence="6">
    <location>
        <begin position="63"/>
        <end position="81"/>
    </location>
</feature>
<dbReference type="AlphaFoldDB" id="A0A2H0XD33"/>
<feature type="transmembrane region" description="Helical" evidence="6">
    <location>
        <begin position="371"/>
        <end position="395"/>
    </location>
</feature>
<feature type="transmembrane region" description="Helical" evidence="6">
    <location>
        <begin position="197"/>
        <end position="225"/>
    </location>
</feature>
<dbReference type="InterPro" id="IPR007016">
    <property type="entry name" value="O-antigen_ligase-rel_domated"/>
</dbReference>
<evidence type="ECO:0000313" key="9">
    <source>
        <dbReference type="Proteomes" id="UP000231252"/>
    </source>
</evidence>
<feature type="transmembrane region" description="Helical" evidence="6">
    <location>
        <begin position="167"/>
        <end position="185"/>
    </location>
</feature>
<dbReference type="PROSITE" id="PS50005">
    <property type="entry name" value="TPR"/>
    <property type="match status" value="2"/>
</dbReference>
<feature type="transmembrane region" description="Helical" evidence="6">
    <location>
        <begin position="126"/>
        <end position="147"/>
    </location>
</feature>
<dbReference type="InterPro" id="IPR019734">
    <property type="entry name" value="TPR_rpt"/>
</dbReference>
<dbReference type="Pfam" id="PF13181">
    <property type="entry name" value="TPR_8"/>
    <property type="match status" value="1"/>
</dbReference>
<keyword evidence="5" id="KW-0802">TPR repeat</keyword>
<evidence type="ECO:0000256" key="4">
    <source>
        <dbReference type="ARBA" id="ARBA00023136"/>
    </source>
</evidence>
<feature type="repeat" description="TPR" evidence="5">
    <location>
        <begin position="538"/>
        <end position="571"/>
    </location>
</feature>
<feature type="domain" description="O-antigen ligase-related" evidence="7">
    <location>
        <begin position="201"/>
        <end position="352"/>
    </location>
</feature>
<evidence type="ECO:0000259" key="7">
    <source>
        <dbReference type="Pfam" id="PF04932"/>
    </source>
</evidence>
<evidence type="ECO:0000256" key="6">
    <source>
        <dbReference type="SAM" id="Phobius"/>
    </source>
</evidence>
<name>A0A2H0XD33_UNCKA</name>
<organism evidence="8 9">
    <name type="scientific">candidate division WWE3 bacterium CG08_land_8_20_14_0_20_41_10</name>
    <dbReference type="NCBI Taxonomy" id="1975085"/>
    <lineage>
        <taxon>Bacteria</taxon>
        <taxon>Katanobacteria</taxon>
    </lineage>
</organism>